<proteinExistence type="predicted"/>
<dbReference type="RefSeq" id="WP_102794685.1">
    <property type="nucleotide sequence ID" value="NZ_BAAAEI010000012.1"/>
</dbReference>
<dbReference type="Proteomes" id="UP001501757">
    <property type="component" value="Unassembled WGS sequence"/>
</dbReference>
<protein>
    <recommendedName>
        <fullName evidence="4">Lipoprotein</fullName>
    </recommendedName>
</protein>
<feature type="chain" id="PRO_5046844368" description="Lipoprotein" evidence="1">
    <location>
        <begin position="22"/>
        <end position="178"/>
    </location>
</feature>
<evidence type="ECO:0000256" key="1">
    <source>
        <dbReference type="SAM" id="SignalP"/>
    </source>
</evidence>
<accession>A0ABN0X9D2</accession>
<evidence type="ECO:0000313" key="3">
    <source>
        <dbReference type="Proteomes" id="UP001501757"/>
    </source>
</evidence>
<dbReference type="EMBL" id="BAAAEI010000012">
    <property type="protein sequence ID" value="GAA0358387.1"/>
    <property type="molecule type" value="Genomic_DNA"/>
</dbReference>
<evidence type="ECO:0000313" key="2">
    <source>
        <dbReference type="EMBL" id="GAA0358387.1"/>
    </source>
</evidence>
<evidence type="ECO:0008006" key="4">
    <source>
        <dbReference type="Google" id="ProtNLM"/>
    </source>
</evidence>
<gene>
    <name evidence="2" type="ORF">GCM10009092_23250</name>
</gene>
<sequence length="178" mass="19957">MKIKQLFLALPFCFLGVFAQAETLASALQACTKEQNSLKRLVCYDKVAKDASQFEGGDRVLSTHQAISQVRGQSARQDGPLPTQQTVETTSQEQNFGLEHVTRPENEEDKIYVTLQSKDQDAYGKLILTLTNGQIWKQSDSGNFPIPNGQLYIERGMLGAFFLSSDEANRKIRVKRIK</sequence>
<reference evidence="2 3" key="1">
    <citation type="journal article" date="2019" name="Int. J. Syst. Evol. Microbiol.">
        <title>The Global Catalogue of Microorganisms (GCM) 10K type strain sequencing project: providing services to taxonomists for standard genome sequencing and annotation.</title>
        <authorList>
            <consortium name="The Broad Institute Genomics Platform"/>
            <consortium name="The Broad Institute Genome Sequencing Center for Infectious Disease"/>
            <person name="Wu L."/>
            <person name="Ma J."/>
        </authorList>
    </citation>
    <scope>NUCLEOTIDE SEQUENCE [LARGE SCALE GENOMIC DNA]</scope>
    <source>
        <strain evidence="2 3">JCM 13378</strain>
    </source>
</reference>
<name>A0ABN0X9D2_9ALTE</name>
<keyword evidence="3" id="KW-1185">Reference proteome</keyword>
<comment type="caution">
    <text evidence="2">The sequence shown here is derived from an EMBL/GenBank/DDBJ whole genome shotgun (WGS) entry which is preliminary data.</text>
</comment>
<feature type="signal peptide" evidence="1">
    <location>
        <begin position="1"/>
        <end position="21"/>
    </location>
</feature>
<keyword evidence="1" id="KW-0732">Signal</keyword>
<organism evidence="2 3">
    <name type="scientific">Bowmanella denitrificans</name>
    <dbReference type="NCBI Taxonomy" id="366582"/>
    <lineage>
        <taxon>Bacteria</taxon>
        <taxon>Pseudomonadati</taxon>
        <taxon>Pseudomonadota</taxon>
        <taxon>Gammaproteobacteria</taxon>
        <taxon>Alteromonadales</taxon>
        <taxon>Alteromonadaceae</taxon>
        <taxon>Bowmanella</taxon>
    </lineage>
</organism>